<evidence type="ECO:0008006" key="7">
    <source>
        <dbReference type="Google" id="ProtNLM"/>
    </source>
</evidence>
<evidence type="ECO:0000313" key="5">
    <source>
        <dbReference type="EMBL" id="KAJ9665638.1"/>
    </source>
</evidence>
<keyword evidence="3" id="KW-0560">Oxidoreductase</keyword>
<sequence length="263" mass="28469">MASHQVALVTAGSAGLGAAIARVLAIEARMSVVINYSSNVERAEALVSELRRATEPKHTQESLERPATGQQKFIAIKADMASRSEIVRLVRESVAAMGRLDVVVSNAGWTRMTDFMNLDDGVLDDDWDRCLNINVKSHLFLFHAAREYLDQSEGAFVSTASVAGVKPSGSSLPYAVSKAAQIHLIKSLALIAAPRIRVNCISPGVLLTEWGRQFPEEKLKAVKERNKLGRFAAVEDVAQQVKVLVLSKSITGQNTVIDAGFSI</sequence>
<organism evidence="5 6">
    <name type="scientific">Coniosporium apollinis</name>
    <dbReference type="NCBI Taxonomy" id="61459"/>
    <lineage>
        <taxon>Eukaryota</taxon>
        <taxon>Fungi</taxon>
        <taxon>Dikarya</taxon>
        <taxon>Ascomycota</taxon>
        <taxon>Pezizomycotina</taxon>
        <taxon>Dothideomycetes</taxon>
        <taxon>Dothideomycetes incertae sedis</taxon>
        <taxon>Coniosporium</taxon>
    </lineage>
</organism>
<evidence type="ECO:0000256" key="1">
    <source>
        <dbReference type="ARBA" id="ARBA00006484"/>
    </source>
</evidence>
<comment type="similarity">
    <text evidence="1 4">Belongs to the short-chain dehydrogenases/reductases (SDR) family.</text>
</comment>
<dbReference type="PRINTS" id="PR00081">
    <property type="entry name" value="GDHRDH"/>
</dbReference>
<evidence type="ECO:0000313" key="6">
    <source>
        <dbReference type="Proteomes" id="UP001172684"/>
    </source>
</evidence>
<evidence type="ECO:0000256" key="3">
    <source>
        <dbReference type="ARBA" id="ARBA00023002"/>
    </source>
</evidence>
<comment type="caution">
    <text evidence="5">The sequence shown here is derived from an EMBL/GenBank/DDBJ whole genome shotgun (WGS) entry which is preliminary data.</text>
</comment>
<keyword evidence="6" id="KW-1185">Reference proteome</keyword>
<dbReference type="Gene3D" id="3.40.50.720">
    <property type="entry name" value="NAD(P)-binding Rossmann-like Domain"/>
    <property type="match status" value="1"/>
</dbReference>
<keyword evidence="2" id="KW-0521">NADP</keyword>
<protein>
    <recommendedName>
        <fullName evidence="7">Alcohol dehydrogenase</fullName>
    </recommendedName>
</protein>
<dbReference type="PANTHER" id="PTHR43618">
    <property type="entry name" value="7-ALPHA-HYDROXYSTEROID DEHYDROGENASE"/>
    <property type="match status" value="1"/>
</dbReference>
<dbReference type="PRINTS" id="PR00080">
    <property type="entry name" value="SDRFAMILY"/>
</dbReference>
<proteinExistence type="inferred from homology"/>
<dbReference type="InterPro" id="IPR052178">
    <property type="entry name" value="Sec_Metab_Biosynth_SDR"/>
</dbReference>
<gene>
    <name evidence="5" type="ORF">H2201_004330</name>
</gene>
<dbReference type="PANTHER" id="PTHR43618:SF13">
    <property type="entry name" value="CHAIN DEHYDROGENASE, PUTATIVE (AFU_ORTHOLOGUE AFUA_1G17650)-RELATED"/>
    <property type="match status" value="1"/>
</dbReference>
<dbReference type="Proteomes" id="UP001172684">
    <property type="component" value="Unassembled WGS sequence"/>
</dbReference>
<reference evidence="5" key="1">
    <citation type="submission" date="2022-10" db="EMBL/GenBank/DDBJ databases">
        <title>Culturing micro-colonial fungi from biological soil crusts in the Mojave desert and describing Neophaeococcomyces mojavensis, and introducing the new genera and species Taxawa tesnikishii.</title>
        <authorList>
            <person name="Kurbessoian T."/>
            <person name="Stajich J.E."/>
        </authorList>
    </citation>
    <scope>NUCLEOTIDE SEQUENCE</scope>
    <source>
        <strain evidence="5">TK_1</strain>
    </source>
</reference>
<dbReference type="InterPro" id="IPR002347">
    <property type="entry name" value="SDR_fam"/>
</dbReference>
<name>A0ABQ9NUN6_9PEZI</name>
<dbReference type="SUPFAM" id="SSF51735">
    <property type="entry name" value="NAD(P)-binding Rossmann-fold domains"/>
    <property type="match status" value="1"/>
</dbReference>
<evidence type="ECO:0000256" key="4">
    <source>
        <dbReference type="RuleBase" id="RU000363"/>
    </source>
</evidence>
<accession>A0ABQ9NUN6</accession>
<dbReference type="EMBL" id="JAPDRL010000027">
    <property type="protein sequence ID" value="KAJ9665638.1"/>
    <property type="molecule type" value="Genomic_DNA"/>
</dbReference>
<dbReference type="Pfam" id="PF00106">
    <property type="entry name" value="adh_short"/>
    <property type="match status" value="1"/>
</dbReference>
<dbReference type="CDD" id="cd05233">
    <property type="entry name" value="SDR_c"/>
    <property type="match status" value="1"/>
</dbReference>
<evidence type="ECO:0000256" key="2">
    <source>
        <dbReference type="ARBA" id="ARBA00022857"/>
    </source>
</evidence>
<dbReference type="InterPro" id="IPR036291">
    <property type="entry name" value="NAD(P)-bd_dom_sf"/>
</dbReference>